<evidence type="ECO:0000313" key="2">
    <source>
        <dbReference type="Proteomes" id="UP000821865"/>
    </source>
</evidence>
<comment type="caution">
    <text evidence="1">The sequence shown here is derived from an EMBL/GenBank/DDBJ whole genome shotgun (WGS) entry which is preliminary data.</text>
</comment>
<name>A0ACB8CKC1_DERSI</name>
<dbReference type="Proteomes" id="UP000821865">
    <property type="component" value="Chromosome 6"/>
</dbReference>
<sequence>MRLVKRFLNEDPQPIYQRIPELETRHISQRMKGRLNTDFKVTANHFTTFRALNLLRQITKLSDWYSCHVISHSTRIKRGNS</sequence>
<accession>A0ACB8CKC1</accession>
<keyword evidence="2" id="KW-1185">Reference proteome</keyword>
<reference evidence="1" key="1">
    <citation type="submission" date="2020-05" db="EMBL/GenBank/DDBJ databases">
        <title>Large-scale comparative analyses of tick genomes elucidate their genetic diversity and vector capacities.</title>
        <authorList>
            <person name="Jia N."/>
            <person name="Wang J."/>
            <person name="Shi W."/>
            <person name="Du L."/>
            <person name="Sun Y."/>
            <person name="Zhan W."/>
            <person name="Jiang J."/>
            <person name="Wang Q."/>
            <person name="Zhang B."/>
            <person name="Ji P."/>
            <person name="Sakyi L.B."/>
            <person name="Cui X."/>
            <person name="Yuan T."/>
            <person name="Jiang B."/>
            <person name="Yang W."/>
            <person name="Lam T.T.-Y."/>
            <person name="Chang Q."/>
            <person name="Ding S."/>
            <person name="Wang X."/>
            <person name="Zhu J."/>
            <person name="Ruan X."/>
            <person name="Zhao L."/>
            <person name="Wei J."/>
            <person name="Que T."/>
            <person name="Du C."/>
            <person name="Cheng J."/>
            <person name="Dai P."/>
            <person name="Han X."/>
            <person name="Huang E."/>
            <person name="Gao Y."/>
            <person name="Liu J."/>
            <person name="Shao H."/>
            <person name="Ye R."/>
            <person name="Li L."/>
            <person name="Wei W."/>
            <person name="Wang X."/>
            <person name="Wang C."/>
            <person name="Yang T."/>
            <person name="Huo Q."/>
            <person name="Li W."/>
            <person name="Guo W."/>
            <person name="Chen H."/>
            <person name="Zhou L."/>
            <person name="Ni X."/>
            <person name="Tian J."/>
            <person name="Zhou Y."/>
            <person name="Sheng Y."/>
            <person name="Liu T."/>
            <person name="Pan Y."/>
            <person name="Xia L."/>
            <person name="Li J."/>
            <person name="Zhao F."/>
            <person name="Cao W."/>
        </authorList>
    </citation>
    <scope>NUCLEOTIDE SEQUENCE</scope>
    <source>
        <strain evidence="1">Dsil-2018</strain>
    </source>
</reference>
<evidence type="ECO:0000313" key="1">
    <source>
        <dbReference type="EMBL" id="KAH7945279.1"/>
    </source>
</evidence>
<dbReference type="EMBL" id="CM023475">
    <property type="protein sequence ID" value="KAH7945279.1"/>
    <property type="molecule type" value="Genomic_DNA"/>
</dbReference>
<proteinExistence type="predicted"/>
<gene>
    <name evidence="1" type="ORF">HPB49_009026</name>
</gene>
<protein>
    <submittedName>
        <fullName evidence="1">Uncharacterized protein</fullName>
    </submittedName>
</protein>
<organism evidence="1 2">
    <name type="scientific">Dermacentor silvarum</name>
    <name type="common">Tick</name>
    <dbReference type="NCBI Taxonomy" id="543639"/>
    <lineage>
        <taxon>Eukaryota</taxon>
        <taxon>Metazoa</taxon>
        <taxon>Ecdysozoa</taxon>
        <taxon>Arthropoda</taxon>
        <taxon>Chelicerata</taxon>
        <taxon>Arachnida</taxon>
        <taxon>Acari</taxon>
        <taxon>Parasitiformes</taxon>
        <taxon>Ixodida</taxon>
        <taxon>Ixodoidea</taxon>
        <taxon>Ixodidae</taxon>
        <taxon>Rhipicephalinae</taxon>
        <taxon>Dermacentor</taxon>
    </lineage>
</organism>